<dbReference type="RefSeq" id="WP_314207411.1">
    <property type="nucleotide sequence ID" value="NZ_JAVTLL010000045.1"/>
</dbReference>
<reference evidence="2" key="1">
    <citation type="submission" date="2023-07" db="EMBL/GenBank/DDBJ databases">
        <title>Draft genome sequence of the endophytic actinobacterium Streptomyces justiciae WPN32, a potential antibiotic producer.</title>
        <authorList>
            <person name="Yasawong M."/>
            <person name="Pana W."/>
            <person name="Ganta P."/>
            <person name="Santapan N."/>
            <person name="Songngamsuk T."/>
            <person name="Phatcharaharikarn M."/>
            <person name="Kerdtoob S."/>
            <person name="Nantapong N."/>
        </authorList>
    </citation>
    <scope>NUCLEOTIDE SEQUENCE [LARGE SCALE GENOMIC DNA]</scope>
    <source>
        <strain evidence="2">WPN32</strain>
    </source>
</reference>
<proteinExistence type="predicted"/>
<comment type="caution">
    <text evidence="1">The sequence shown here is derived from an EMBL/GenBank/DDBJ whole genome shotgun (WGS) entry which is preliminary data.</text>
</comment>
<name>A0ABU3M929_9ACTN</name>
<dbReference type="EMBL" id="JAVTLL010000045">
    <property type="protein sequence ID" value="MDT7847218.1"/>
    <property type="molecule type" value="Genomic_DNA"/>
</dbReference>
<sequence>MADREDEIMEGLAHSISFIYTMLVDICGALPVRIGLPTDQHIPASDAVPAIKRVSEVAHDQPMGELQTMQLYSGCIHLLAAIDLYGLCAMRYEDTRAEGAGVNLLHAEQELKSLALWLVINEAD</sequence>
<protein>
    <submittedName>
        <fullName evidence="1">Uncharacterized protein</fullName>
    </submittedName>
</protein>
<dbReference type="Proteomes" id="UP001257948">
    <property type="component" value="Unassembled WGS sequence"/>
</dbReference>
<evidence type="ECO:0000313" key="2">
    <source>
        <dbReference type="Proteomes" id="UP001257948"/>
    </source>
</evidence>
<accession>A0ABU3M929</accession>
<gene>
    <name evidence="1" type="ORF">RQC66_41500</name>
</gene>
<keyword evidence="2" id="KW-1185">Reference proteome</keyword>
<evidence type="ECO:0000313" key="1">
    <source>
        <dbReference type="EMBL" id="MDT7847218.1"/>
    </source>
</evidence>
<organism evidence="1 2">
    <name type="scientific">Streptomyces justiciae</name>
    <dbReference type="NCBI Taxonomy" id="2780140"/>
    <lineage>
        <taxon>Bacteria</taxon>
        <taxon>Bacillati</taxon>
        <taxon>Actinomycetota</taxon>
        <taxon>Actinomycetes</taxon>
        <taxon>Kitasatosporales</taxon>
        <taxon>Streptomycetaceae</taxon>
        <taxon>Streptomyces</taxon>
    </lineage>
</organism>